<keyword evidence="3" id="KW-0808">Transferase</keyword>
<accession>A0A383R8V1</accession>
<evidence type="ECO:0000313" key="10">
    <source>
        <dbReference type="Proteomes" id="UP000304148"/>
    </source>
</evidence>
<dbReference type="InterPro" id="IPR015421">
    <property type="entry name" value="PyrdxlP-dep_Trfase_major"/>
</dbReference>
<dbReference type="GO" id="GO:0003677">
    <property type="term" value="F:DNA binding"/>
    <property type="evidence" value="ECO:0007669"/>
    <property type="project" value="UniProtKB-KW"/>
</dbReference>
<dbReference type="PROSITE" id="PS50949">
    <property type="entry name" value="HTH_GNTR"/>
    <property type="match status" value="1"/>
</dbReference>
<dbReference type="InterPro" id="IPR004839">
    <property type="entry name" value="Aminotransferase_I/II_large"/>
</dbReference>
<sequence length="453" mass="52408">MYKFEQVIQKLERNLEKHTLKDGDKLPSIRELAIQFGVNKSTIIRALHDLEERHLIYSVAKSGYYVVRGRYQADDLKQGLIDFVSAAPDPGVFPYLDFQHCINKAIDTYKNDLFIYGTSQGLPSLLALMQRHLANYQVFTQLSNIFIVSGVQQALSILCTMPFPNQKRMILIEQPCYHLLVEHLQTHQLPVMGIRRTEQGIDMDELERIFRTENITFFYTIPRFHNPLGSSYRTEEKKRIAALARKYDVYIVEDDYLADLEHNPKSDPLYAYDQSGHVIYLKSYSKIIFPGLRIGVAVIPDALIQTFNRYKRTQDIDSSMLSQGALEIYLKSGMFEHHREKIRTSYARRSQIMQAVLREISLQQHEHFAIPSASSHLTVHTHLELHDRLPVQRLISDAQKKSIHLESIDKHYLASFPASNLLKINVTNVPEDRIELGLRQLLEILSTIQFNKG</sequence>
<evidence type="ECO:0000256" key="5">
    <source>
        <dbReference type="ARBA" id="ARBA00023015"/>
    </source>
</evidence>
<dbReference type="CDD" id="cd00609">
    <property type="entry name" value="AAT_like"/>
    <property type="match status" value="1"/>
</dbReference>
<keyword evidence="7" id="KW-0804">Transcription</keyword>
<dbReference type="Pfam" id="PF00392">
    <property type="entry name" value="GntR"/>
    <property type="match status" value="1"/>
</dbReference>
<dbReference type="RefSeq" id="WP_138185489.1">
    <property type="nucleotide sequence ID" value="NZ_LS992241.1"/>
</dbReference>
<evidence type="ECO:0000256" key="6">
    <source>
        <dbReference type="ARBA" id="ARBA00023125"/>
    </source>
</evidence>
<feature type="domain" description="HTH gntR-type" evidence="8">
    <location>
        <begin position="1"/>
        <end position="69"/>
    </location>
</feature>
<proteinExistence type="inferred from homology"/>
<dbReference type="GO" id="GO:0008483">
    <property type="term" value="F:transaminase activity"/>
    <property type="evidence" value="ECO:0007669"/>
    <property type="project" value="UniProtKB-KW"/>
</dbReference>
<evidence type="ECO:0000256" key="1">
    <source>
        <dbReference type="ARBA" id="ARBA00001933"/>
    </source>
</evidence>
<evidence type="ECO:0000313" key="9">
    <source>
        <dbReference type="EMBL" id="SYX83378.1"/>
    </source>
</evidence>
<dbReference type="SUPFAM" id="SSF53383">
    <property type="entry name" value="PLP-dependent transferases"/>
    <property type="match status" value="1"/>
</dbReference>
<evidence type="ECO:0000256" key="3">
    <source>
        <dbReference type="ARBA" id="ARBA00022576"/>
    </source>
</evidence>
<dbReference type="InterPro" id="IPR015424">
    <property type="entry name" value="PyrdxlP-dep_Trfase"/>
</dbReference>
<dbReference type="GO" id="GO:0030170">
    <property type="term" value="F:pyridoxal phosphate binding"/>
    <property type="evidence" value="ECO:0007669"/>
    <property type="project" value="InterPro"/>
</dbReference>
<dbReference type="InterPro" id="IPR000524">
    <property type="entry name" value="Tscrpt_reg_HTH_GntR"/>
</dbReference>
<protein>
    <submittedName>
        <fullName evidence="9">Putative PLP-dependent transcriptional regulator</fullName>
    </submittedName>
</protein>
<dbReference type="AlphaFoldDB" id="A0A383R8V1"/>
<keyword evidence="5" id="KW-0805">Transcription regulation</keyword>
<comment type="similarity">
    <text evidence="2">In the C-terminal section; belongs to the class-I pyridoxal-phosphate-dependent aminotransferase family.</text>
</comment>
<evidence type="ECO:0000256" key="4">
    <source>
        <dbReference type="ARBA" id="ARBA00022898"/>
    </source>
</evidence>
<dbReference type="InterPro" id="IPR036388">
    <property type="entry name" value="WH-like_DNA-bd_sf"/>
</dbReference>
<dbReference type="EMBL" id="LS992241">
    <property type="protein sequence ID" value="SYX83378.1"/>
    <property type="molecule type" value="Genomic_DNA"/>
</dbReference>
<dbReference type="SUPFAM" id="SSF46785">
    <property type="entry name" value="Winged helix' DNA-binding domain"/>
    <property type="match status" value="1"/>
</dbReference>
<dbReference type="Pfam" id="PF00155">
    <property type="entry name" value="Aminotran_1_2"/>
    <property type="match status" value="1"/>
</dbReference>
<evidence type="ECO:0000256" key="7">
    <source>
        <dbReference type="ARBA" id="ARBA00023163"/>
    </source>
</evidence>
<dbReference type="Gene3D" id="3.40.640.10">
    <property type="entry name" value="Type I PLP-dependent aspartate aminotransferase-like (Major domain)"/>
    <property type="match status" value="1"/>
</dbReference>
<dbReference type="CDD" id="cd07377">
    <property type="entry name" value="WHTH_GntR"/>
    <property type="match status" value="1"/>
</dbReference>
<dbReference type="Proteomes" id="UP000304148">
    <property type="component" value="Chromosome"/>
</dbReference>
<keyword evidence="4" id="KW-0663">Pyridoxal phosphate</keyword>
<evidence type="ECO:0000259" key="8">
    <source>
        <dbReference type="PROSITE" id="PS50949"/>
    </source>
</evidence>
<dbReference type="GO" id="GO:0003700">
    <property type="term" value="F:DNA-binding transcription factor activity"/>
    <property type="evidence" value="ECO:0007669"/>
    <property type="project" value="InterPro"/>
</dbReference>
<gene>
    <name evidence="9" type="primary">ycxD</name>
    <name evidence="9" type="ORF">PBLR_11800</name>
</gene>
<dbReference type="SMART" id="SM00345">
    <property type="entry name" value="HTH_GNTR"/>
    <property type="match status" value="1"/>
</dbReference>
<reference evidence="10" key="1">
    <citation type="submission" date="2018-08" db="EMBL/GenBank/DDBJ databases">
        <authorList>
            <person name="Chevrot R."/>
        </authorList>
    </citation>
    <scope>NUCLEOTIDE SEQUENCE [LARGE SCALE GENOMIC DNA]</scope>
</reference>
<dbReference type="InterPro" id="IPR051446">
    <property type="entry name" value="HTH_trans_reg/aminotransferase"/>
</dbReference>
<keyword evidence="3" id="KW-0032">Aminotransferase</keyword>
<keyword evidence="6" id="KW-0238">DNA-binding</keyword>
<comment type="cofactor">
    <cofactor evidence="1">
        <name>pyridoxal 5'-phosphate</name>
        <dbReference type="ChEBI" id="CHEBI:597326"/>
    </cofactor>
</comment>
<organism evidence="9 10">
    <name type="scientific">Paenibacillus alvei</name>
    <name type="common">Bacillus alvei</name>
    <dbReference type="NCBI Taxonomy" id="44250"/>
    <lineage>
        <taxon>Bacteria</taxon>
        <taxon>Bacillati</taxon>
        <taxon>Bacillota</taxon>
        <taxon>Bacilli</taxon>
        <taxon>Bacillales</taxon>
        <taxon>Paenibacillaceae</taxon>
        <taxon>Paenibacillus</taxon>
    </lineage>
</organism>
<dbReference type="Gene3D" id="1.10.10.10">
    <property type="entry name" value="Winged helix-like DNA-binding domain superfamily/Winged helix DNA-binding domain"/>
    <property type="match status" value="1"/>
</dbReference>
<dbReference type="FunFam" id="3.40.640.10:FF:000114">
    <property type="entry name" value="Transcriptional regulator, GntR family"/>
    <property type="match status" value="1"/>
</dbReference>
<dbReference type="PANTHER" id="PTHR46577:SF1">
    <property type="entry name" value="HTH-TYPE TRANSCRIPTIONAL REGULATORY PROTEIN GABR"/>
    <property type="match status" value="1"/>
</dbReference>
<dbReference type="InterPro" id="IPR036390">
    <property type="entry name" value="WH_DNA-bd_sf"/>
</dbReference>
<dbReference type="PANTHER" id="PTHR46577">
    <property type="entry name" value="HTH-TYPE TRANSCRIPTIONAL REGULATORY PROTEIN GABR"/>
    <property type="match status" value="1"/>
</dbReference>
<evidence type="ECO:0000256" key="2">
    <source>
        <dbReference type="ARBA" id="ARBA00005384"/>
    </source>
</evidence>
<name>A0A383R8V1_PAEAL</name>